<dbReference type="GeneID" id="54568757"/>
<dbReference type="AlphaFoldDB" id="A0A6A6D2E2"/>
<name>A0A6A6D2E2_ZASCE</name>
<dbReference type="EMBL" id="ML993581">
    <property type="protein sequence ID" value="KAF2172560.1"/>
    <property type="molecule type" value="Genomic_DNA"/>
</dbReference>
<proteinExistence type="predicted"/>
<accession>A0A6A6D2E2</accession>
<reference evidence="1" key="1">
    <citation type="journal article" date="2020" name="Stud. Mycol.">
        <title>101 Dothideomycetes genomes: a test case for predicting lifestyles and emergence of pathogens.</title>
        <authorList>
            <person name="Haridas S."/>
            <person name="Albert R."/>
            <person name="Binder M."/>
            <person name="Bloem J."/>
            <person name="Labutti K."/>
            <person name="Salamov A."/>
            <person name="Andreopoulos B."/>
            <person name="Baker S."/>
            <person name="Barry K."/>
            <person name="Bills G."/>
            <person name="Bluhm B."/>
            <person name="Cannon C."/>
            <person name="Castanera R."/>
            <person name="Culley D."/>
            <person name="Daum C."/>
            <person name="Ezra D."/>
            <person name="Gonzalez J."/>
            <person name="Henrissat B."/>
            <person name="Kuo A."/>
            <person name="Liang C."/>
            <person name="Lipzen A."/>
            <person name="Lutzoni F."/>
            <person name="Magnuson J."/>
            <person name="Mondo S."/>
            <person name="Nolan M."/>
            <person name="Ohm R."/>
            <person name="Pangilinan J."/>
            <person name="Park H.-J."/>
            <person name="Ramirez L."/>
            <person name="Alfaro M."/>
            <person name="Sun H."/>
            <person name="Tritt A."/>
            <person name="Yoshinaga Y."/>
            <person name="Zwiers L.-H."/>
            <person name="Turgeon B."/>
            <person name="Goodwin S."/>
            <person name="Spatafora J."/>
            <person name="Crous P."/>
            <person name="Grigoriev I."/>
        </authorList>
    </citation>
    <scope>NUCLEOTIDE SEQUENCE</scope>
    <source>
        <strain evidence="1">ATCC 36951</strain>
    </source>
</reference>
<evidence type="ECO:0000313" key="1">
    <source>
        <dbReference type="EMBL" id="KAF2172560.1"/>
    </source>
</evidence>
<gene>
    <name evidence="1" type="ORF">M409DRAFT_63210</name>
</gene>
<evidence type="ECO:0000313" key="2">
    <source>
        <dbReference type="Proteomes" id="UP000799537"/>
    </source>
</evidence>
<dbReference type="OrthoDB" id="3625427at2759"/>
<dbReference type="Proteomes" id="UP000799537">
    <property type="component" value="Unassembled WGS sequence"/>
</dbReference>
<protein>
    <submittedName>
        <fullName evidence="1">Uncharacterized protein</fullName>
    </submittedName>
</protein>
<sequence>MVLEYLFFWNYKTAESNQWRPQPGHNPTKYIDNLPAPLKRTDVEATVVDVAPFVAGVGGLAHISQIMDFGFTARASIFHNVKTMTAMHRTVIYLTPLVFMCQAGGVEYRNLIPRWAHDRELRRDEEEARKHVDVGMAIGGVSWISRLFFKLGARYWAPIDIIAGGALADLLQREHIKAHGL</sequence>
<keyword evidence="2" id="KW-1185">Reference proteome</keyword>
<dbReference type="RefSeq" id="XP_033673449.1">
    <property type="nucleotide sequence ID" value="XM_033815485.1"/>
</dbReference>
<organism evidence="1 2">
    <name type="scientific">Zasmidium cellare ATCC 36951</name>
    <dbReference type="NCBI Taxonomy" id="1080233"/>
    <lineage>
        <taxon>Eukaryota</taxon>
        <taxon>Fungi</taxon>
        <taxon>Dikarya</taxon>
        <taxon>Ascomycota</taxon>
        <taxon>Pezizomycotina</taxon>
        <taxon>Dothideomycetes</taxon>
        <taxon>Dothideomycetidae</taxon>
        <taxon>Mycosphaerellales</taxon>
        <taxon>Mycosphaerellaceae</taxon>
        <taxon>Zasmidium</taxon>
    </lineage>
</organism>